<feature type="compositionally biased region" description="Gly residues" evidence="1">
    <location>
        <begin position="118"/>
        <end position="129"/>
    </location>
</feature>
<accession>A0ABZ1B4E8</accession>
<organism evidence="2 3">
    <name type="scientific">Blastococcus brunescens</name>
    <dbReference type="NCBI Taxonomy" id="1564165"/>
    <lineage>
        <taxon>Bacteria</taxon>
        <taxon>Bacillati</taxon>
        <taxon>Actinomycetota</taxon>
        <taxon>Actinomycetes</taxon>
        <taxon>Geodermatophilales</taxon>
        <taxon>Geodermatophilaceae</taxon>
        <taxon>Blastococcus</taxon>
    </lineage>
</organism>
<dbReference type="Proteomes" id="UP001324287">
    <property type="component" value="Chromosome"/>
</dbReference>
<evidence type="ECO:0000313" key="3">
    <source>
        <dbReference type="Proteomes" id="UP001324287"/>
    </source>
</evidence>
<name>A0ABZ1B4E8_9ACTN</name>
<dbReference type="EMBL" id="CP141261">
    <property type="protein sequence ID" value="WRL65668.1"/>
    <property type="molecule type" value="Genomic_DNA"/>
</dbReference>
<keyword evidence="3" id="KW-1185">Reference proteome</keyword>
<gene>
    <name evidence="2" type="ORF">U6N30_08855</name>
</gene>
<sequence length="129" mass="12985">MAAGQVVLGADHGEAHEVLHPIGYAGQLPVRGDAHQPVVRAGKQGIVGRVDAEAVHVLEGHVVRVGMGAVVVAVGFAVSRGLVSRSCVSAAPGEEQRSGRGGAHQHPAATGCPRGRPRGSGGSGRQDGR</sequence>
<feature type="region of interest" description="Disordered" evidence="1">
    <location>
        <begin position="88"/>
        <end position="129"/>
    </location>
</feature>
<protein>
    <submittedName>
        <fullName evidence="2">Uncharacterized protein</fullName>
    </submittedName>
</protein>
<reference evidence="2 3" key="1">
    <citation type="submission" date="2023-12" db="EMBL/GenBank/DDBJ databases">
        <title>Blastococcus brunescens sp. nov., an actonobacterium isolated from sandstone collected in sahara desert.</title>
        <authorList>
            <person name="Gtari M."/>
            <person name="Ghodhbane F."/>
        </authorList>
    </citation>
    <scope>NUCLEOTIDE SEQUENCE [LARGE SCALE GENOMIC DNA]</scope>
    <source>
        <strain evidence="2 3">BMG 8361</strain>
    </source>
</reference>
<evidence type="ECO:0000256" key="1">
    <source>
        <dbReference type="SAM" id="MobiDB-lite"/>
    </source>
</evidence>
<evidence type="ECO:0000313" key="2">
    <source>
        <dbReference type="EMBL" id="WRL65668.1"/>
    </source>
</evidence>
<proteinExistence type="predicted"/>